<comment type="caution">
    <text evidence="3">The sequence shown here is derived from an EMBL/GenBank/DDBJ whole genome shotgun (WGS) entry which is preliminary data.</text>
</comment>
<reference evidence="4" key="1">
    <citation type="journal article" date="2019" name="Int. J. Syst. Evol. Microbiol.">
        <title>The Global Catalogue of Microorganisms (GCM) 10K type strain sequencing project: providing services to taxonomists for standard genome sequencing and annotation.</title>
        <authorList>
            <consortium name="The Broad Institute Genomics Platform"/>
            <consortium name="The Broad Institute Genome Sequencing Center for Infectious Disease"/>
            <person name="Wu L."/>
            <person name="Ma J."/>
        </authorList>
    </citation>
    <scope>NUCLEOTIDE SEQUENCE [LARGE SCALE GENOMIC DNA]</scope>
    <source>
        <strain evidence="4">CECT 7131</strain>
    </source>
</reference>
<evidence type="ECO:0000313" key="4">
    <source>
        <dbReference type="Proteomes" id="UP001529369"/>
    </source>
</evidence>
<dbReference type="Proteomes" id="UP001529369">
    <property type="component" value="Unassembled WGS sequence"/>
</dbReference>
<dbReference type="Gene3D" id="3.40.50.2300">
    <property type="match status" value="1"/>
</dbReference>
<keyword evidence="4" id="KW-1185">Reference proteome</keyword>
<organism evidence="3 4">
    <name type="scientific">Paeniroseomonas aquatica</name>
    <dbReference type="NCBI Taxonomy" id="373043"/>
    <lineage>
        <taxon>Bacteria</taxon>
        <taxon>Pseudomonadati</taxon>
        <taxon>Pseudomonadota</taxon>
        <taxon>Alphaproteobacteria</taxon>
        <taxon>Acetobacterales</taxon>
        <taxon>Acetobacteraceae</taxon>
        <taxon>Paeniroseomonas</taxon>
    </lineage>
</organism>
<dbReference type="EMBL" id="JAUFPN010000182">
    <property type="protein sequence ID" value="MDN3566786.1"/>
    <property type="molecule type" value="Genomic_DNA"/>
</dbReference>
<gene>
    <name evidence="3" type="ORF">QWZ14_20615</name>
</gene>
<evidence type="ECO:0000259" key="2">
    <source>
        <dbReference type="PROSITE" id="PS50110"/>
    </source>
</evidence>
<feature type="modified residue" description="4-aspartylphosphate" evidence="1">
    <location>
        <position position="48"/>
    </location>
</feature>
<dbReference type="InterPro" id="IPR011006">
    <property type="entry name" value="CheY-like_superfamily"/>
</dbReference>
<name>A0ABT8AB04_9PROT</name>
<sequence>MEDDPLVALDLEGIVRASGDETQVAVANTLVEARNALAALAFDAAFLDIDMADGKTFEVAALLHARGTPFAFVSGSRPEEVPAPLRHVPFVPKPYHPEDIERTLRVRLSR</sequence>
<evidence type="ECO:0000256" key="1">
    <source>
        <dbReference type="PROSITE-ProRule" id="PRU00169"/>
    </source>
</evidence>
<keyword evidence="1" id="KW-0597">Phosphoprotein</keyword>
<protein>
    <recommendedName>
        <fullName evidence="2">Response regulatory domain-containing protein</fullName>
    </recommendedName>
</protein>
<accession>A0ABT8AB04</accession>
<dbReference type="InterPro" id="IPR001789">
    <property type="entry name" value="Sig_transdc_resp-reg_receiver"/>
</dbReference>
<feature type="domain" description="Response regulatory" evidence="2">
    <location>
        <begin position="1"/>
        <end position="108"/>
    </location>
</feature>
<evidence type="ECO:0000313" key="3">
    <source>
        <dbReference type="EMBL" id="MDN3566786.1"/>
    </source>
</evidence>
<dbReference type="RefSeq" id="WP_290318740.1">
    <property type="nucleotide sequence ID" value="NZ_JAUFPN010000182.1"/>
</dbReference>
<dbReference type="PROSITE" id="PS50110">
    <property type="entry name" value="RESPONSE_REGULATORY"/>
    <property type="match status" value="1"/>
</dbReference>
<proteinExistence type="predicted"/>
<dbReference type="SUPFAM" id="SSF52172">
    <property type="entry name" value="CheY-like"/>
    <property type="match status" value="1"/>
</dbReference>